<keyword evidence="2 5" id="KW-0132">Cell division</keyword>
<organism evidence="7 8">
    <name type="scientific">Lwoffella lincolnii</name>
    <dbReference type="NCBI Taxonomy" id="90241"/>
    <lineage>
        <taxon>Bacteria</taxon>
        <taxon>Pseudomonadati</taxon>
        <taxon>Pseudomonadota</taxon>
        <taxon>Gammaproteobacteria</taxon>
        <taxon>Moraxellales</taxon>
        <taxon>Moraxellaceae</taxon>
        <taxon>Lwoffella</taxon>
    </lineage>
</organism>
<comment type="subunit">
    <text evidence="5">Interacts with FtsZ.</text>
</comment>
<dbReference type="GO" id="GO:0032153">
    <property type="term" value="C:cell division site"/>
    <property type="evidence" value="ECO:0007669"/>
    <property type="project" value="TreeGrafter"/>
</dbReference>
<keyword evidence="3" id="KW-0472">Membrane</keyword>
<sequence>MKQHENLVVIHLSATAVYAVVACVISKDDIQVRGMVKVNTNEFYQGRAVHSERLKQIINQAIYAVETMAHCRVHSIWLSFATPEMKSSNSHGKVVIDEETVSVKHIVEALGKAKEQDIANDHYVMQYAQQGILIDDDDMMVNDAIGTYADGINVMYHLLSLPVVTRQNMESLFRSTNVRVDHMVFDMVSMSAYALMPEEMKLGVCLLDIGYSTTNLCVYKEEKLLFAKCLPYGAVEVTMDISAELNLNMYEAERLKKRHGTVDTTQVDPAQFIEIKSNEDEDIKTISLHELALIIEARYQSILDQVLMALEQVGLIEHLTRGFVLAGGGSQMNGMVSFAKRYLQTPVVHTTLNKSITPQKRFDNEDNYAQLKSLIKERGFQVALGTLIYSQSEQFAHSQRSSLEALKQEQKEHGLMSRLGRFLHDFL</sequence>
<evidence type="ECO:0000256" key="3">
    <source>
        <dbReference type="ARBA" id="ARBA00023136"/>
    </source>
</evidence>
<dbReference type="GO" id="GO:0009898">
    <property type="term" value="C:cytoplasmic side of plasma membrane"/>
    <property type="evidence" value="ECO:0007669"/>
    <property type="project" value="TreeGrafter"/>
</dbReference>
<accession>A0A1T0CEA2</accession>
<dbReference type="Gene3D" id="3.30.420.40">
    <property type="match status" value="1"/>
</dbReference>
<dbReference type="InterPro" id="IPR050696">
    <property type="entry name" value="FtsA/MreB"/>
</dbReference>
<gene>
    <name evidence="7" type="ORF">B0682_05860</name>
</gene>
<dbReference type="EMBL" id="MUYT01000007">
    <property type="protein sequence ID" value="OOS20665.1"/>
    <property type="molecule type" value="Genomic_DNA"/>
</dbReference>
<evidence type="ECO:0000313" key="8">
    <source>
        <dbReference type="Proteomes" id="UP000191094"/>
    </source>
</evidence>
<dbReference type="PIRSF" id="PIRSF003101">
    <property type="entry name" value="FtsA"/>
    <property type="match status" value="1"/>
</dbReference>
<keyword evidence="8" id="KW-1185">Reference proteome</keyword>
<dbReference type="PANTHER" id="PTHR32432:SF4">
    <property type="entry name" value="CELL DIVISION PROTEIN FTSA"/>
    <property type="match status" value="1"/>
</dbReference>
<dbReference type="RefSeq" id="WP_078307368.1">
    <property type="nucleotide sequence ID" value="NZ_CP147511.1"/>
</dbReference>
<dbReference type="GO" id="GO:0051301">
    <property type="term" value="P:cell division"/>
    <property type="evidence" value="ECO:0007669"/>
    <property type="project" value="UniProtKB-KW"/>
</dbReference>
<dbReference type="SUPFAM" id="SSF53067">
    <property type="entry name" value="Actin-like ATPase domain"/>
    <property type="match status" value="2"/>
</dbReference>
<evidence type="ECO:0000313" key="7">
    <source>
        <dbReference type="EMBL" id="OOS20665.1"/>
    </source>
</evidence>
<evidence type="ECO:0000256" key="4">
    <source>
        <dbReference type="ARBA" id="ARBA00023306"/>
    </source>
</evidence>
<dbReference type="InterPro" id="IPR043129">
    <property type="entry name" value="ATPase_NBD"/>
</dbReference>
<dbReference type="STRING" id="90241.B0682_05860"/>
<dbReference type="PROSITE" id="PS51257">
    <property type="entry name" value="PROKAR_LIPOPROTEIN"/>
    <property type="match status" value="1"/>
</dbReference>
<evidence type="ECO:0000259" key="6">
    <source>
        <dbReference type="SMART" id="SM00842"/>
    </source>
</evidence>
<dbReference type="SMART" id="SM00842">
    <property type="entry name" value="FtsA"/>
    <property type="match status" value="1"/>
</dbReference>
<comment type="caution">
    <text evidence="7">The sequence shown here is derived from an EMBL/GenBank/DDBJ whole genome shotgun (WGS) entry which is preliminary data.</text>
</comment>
<evidence type="ECO:0000256" key="5">
    <source>
        <dbReference type="PIRNR" id="PIRNR003101"/>
    </source>
</evidence>
<evidence type="ECO:0000256" key="1">
    <source>
        <dbReference type="ARBA" id="ARBA00022475"/>
    </source>
</evidence>
<proteinExistence type="inferred from homology"/>
<name>A0A1T0CEA2_9GAMM</name>
<protein>
    <recommendedName>
        <fullName evidence="5">Cell division protein FtsA</fullName>
    </recommendedName>
</protein>
<evidence type="ECO:0000256" key="2">
    <source>
        <dbReference type="ARBA" id="ARBA00022618"/>
    </source>
</evidence>
<dbReference type="OrthoDB" id="9810567at2"/>
<dbReference type="Pfam" id="PF14450">
    <property type="entry name" value="FtsA"/>
    <property type="match status" value="1"/>
</dbReference>
<dbReference type="PANTHER" id="PTHR32432">
    <property type="entry name" value="CELL DIVISION PROTEIN FTSA-RELATED"/>
    <property type="match status" value="1"/>
</dbReference>
<comment type="similarity">
    <text evidence="5">Belongs to the FtsA/MreB family.</text>
</comment>
<dbReference type="Proteomes" id="UP000191094">
    <property type="component" value="Unassembled WGS sequence"/>
</dbReference>
<reference evidence="7 8" key="1">
    <citation type="submission" date="2017-02" db="EMBL/GenBank/DDBJ databases">
        <title>Draft genome sequence of Moraxella lincolnii CCUG 9405T type strain.</title>
        <authorList>
            <person name="Salva-Serra F."/>
            <person name="Engstrom-Jakobsson H."/>
            <person name="Thorell K."/>
            <person name="Jaen-Luchoro D."/>
            <person name="Gonzales-Siles L."/>
            <person name="Karlsson R."/>
            <person name="Yazdan S."/>
            <person name="Boulund F."/>
            <person name="Johnning A."/>
            <person name="Engstrand L."/>
            <person name="Kristiansson E."/>
            <person name="Moore E."/>
        </authorList>
    </citation>
    <scope>NUCLEOTIDE SEQUENCE [LARGE SCALE GENOMIC DNA]</scope>
    <source>
        <strain evidence="7 8">CCUG 9405</strain>
    </source>
</reference>
<dbReference type="AlphaFoldDB" id="A0A1T0CEA2"/>
<keyword evidence="1" id="KW-1003">Cell membrane</keyword>
<keyword evidence="4 5" id="KW-0131">Cell cycle</keyword>
<dbReference type="NCBIfam" id="TIGR01174">
    <property type="entry name" value="ftsA"/>
    <property type="match status" value="1"/>
</dbReference>
<dbReference type="InterPro" id="IPR003494">
    <property type="entry name" value="SHS2_FtsA"/>
</dbReference>
<dbReference type="InterPro" id="IPR020823">
    <property type="entry name" value="Cell_div_FtsA"/>
</dbReference>
<feature type="domain" description="SHS2" evidence="6">
    <location>
        <begin position="7"/>
        <end position="194"/>
    </location>
</feature>
<comment type="function">
    <text evidence="5">Cell division protein that is involved in the assembly of the Z ring. May serve as a membrane anchor for the Z ring.</text>
</comment>